<reference evidence="1 2" key="2">
    <citation type="journal article" date="2022" name="Mol. Ecol. Resour.">
        <title>The genomes of chicory, endive, great burdock and yacon provide insights into Asteraceae paleo-polyploidization history and plant inulin production.</title>
        <authorList>
            <person name="Fan W."/>
            <person name="Wang S."/>
            <person name="Wang H."/>
            <person name="Wang A."/>
            <person name="Jiang F."/>
            <person name="Liu H."/>
            <person name="Zhao H."/>
            <person name="Xu D."/>
            <person name="Zhang Y."/>
        </authorList>
    </citation>
    <scope>NUCLEOTIDE SEQUENCE [LARGE SCALE GENOMIC DNA]</scope>
    <source>
        <strain evidence="2">cv. Punajuju</strain>
        <tissue evidence="1">Leaves</tissue>
    </source>
</reference>
<keyword evidence="2" id="KW-1185">Reference proteome</keyword>
<protein>
    <submittedName>
        <fullName evidence="1">Uncharacterized protein</fullName>
    </submittedName>
</protein>
<reference evidence="2" key="1">
    <citation type="journal article" date="2022" name="Mol. Ecol. Resour.">
        <title>The genomes of chicory, endive, great burdock and yacon provide insights into Asteraceae palaeo-polyploidization history and plant inulin production.</title>
        <authorList>
            <person name="Fan W."/>
            <person name="Wang S."/>
            <person name="Wang H."/>
            <person name="Wang A."/>
            <person name="Jiang F."/>
            <person name="Liu H."/>
            <person name="Zhao H."/>
            <person name="Xu D."/>
            <person name="Zhang Y."/>
        </authorList>
    </citation>
    <scope>NUCLEOTIDE SEQUENCE [LARGE SCALE GENOMIC DNA]</scope>
    <source>
        <strain evidence="2">cv. Punajuju</strain>
    </source>
</reference>
<gene>
    <name evidence="1" type="ORF">L2E82_35578</name>
</gene>
<sequence>MLDNILATVNAVATSPSSSTRSKDLVGNKGIKGVHVYCMEGTGMENYRPPVDGLELNVVGLSGEFASKFFGFDAVDLRLLNASRARSSSPSFIGFDWFYKHKEEDDAPFNRVQPKRTPQPQVRSGPTAEDGVAERCKRRKIDKDSKIGVEATGWRRFWGRWGEDVDAKST</sequence>
<dbReference type="EMBL" id="CM042014">
    <property type="protein sequence ID" value="KAI3723819.1"/>
    <property type="molecule type" value="Genomic_DNA"/>
</dbReference>
<accession>A0ACB9BPI8</accession>
<proteinExistence type="predicted"/>
<evidence type="ECO:0000313" key="1">
    <source>
        <dbReference type="EMBL" id="KAI3723819.1"/>
    </source>
</evidence>
<organism evidence="1 2">
    <name type="scientific">Cichorium intybus</name>
    <name type="common">Chicory</name>
    <dbReference type="NCBI Taxonomy" id="13427"/>
    <lineage>
        <taxon>Eukaryota</taxon>
        <taxon>Viridiplantae</taxon>
        <taxon>Streptophyta</taxon>
        <taxon>Embryophyta</taxon>
        <taxon>Tracheophyta</taxon>
        <taxon>Spermatophyta</taxon>
        <taxon>Magnoliopsida</taxon>
        <taxon>eudicotyledons</taxon>
        <taxon>Gunneridae</taxon>
        <taxon>Pentapetalae</taxon>
        <taxon>asterids</taxon>
        <taxon>campanulids</taxon>
        <taxon>Asterales</taxon>
        <taxon>Asteraceae</taxon>
        <taxon>Cichorioideae</taxon>
        <taxon>Cichorieae</taxon>
        <taxon>Cichoriinae</taxon>
        <taxon>Cichorium</taxon>
    </lineage>
</organism>
<evidence type="ECO:0000313" key="2">
    <source>
        <dbReference type="Proteomes" id="UP001055811"/>
    </source>
</evidence>
<name>A0ACB9BPI8_CICIN</name>
<comment type="caution">
    <text evidence="1">The sequence shown here is derived from an EMBL/GenBank/DDBJ whole genome shotgun (WGS) entry which is preliminary data.</text>
</comment>
<dbReference type="Proteomes" id="UP001055811">
    <property type="component" value="Linkage Group LG06"/>
</dbReference>